<proteinExistence type="predicted"/>
<sequence length="185" mass="20357">MSQQQKEYYFHSNSLILVRVAKDNGDARNPSKKQSLISLEDLFQRIKATSVRRTHLETKPAYCACAASWNTGSRGIRRSRDAPGAKRCAPLLFLHGTLCRTLLLPHLCRTLPDILHKASTHMLRRHSFHLSKKLTIYTSPLPHPGCFPSLSLVVSFQSGGGTSESLSSISVAPTPVIAPPTAKIS</sequence>
<dbReference type="Proteomes" id="UP000499080">
    <property type="component" value="Unassembled WGS sequence"/>
</dbReference>
<dbReference type="EMBL" id="BGPR01000009">
    <property type="protein sequence ID" value="GBL75961.1"/>
    <property type="molecule type" value="Genomic_DNA"/>
</dbReference>
<keyword evidence="2" id="KW-1185">Reference proteome</keyword>
<name>A0A4Y2A7Y8_ARAVE</name>
<evidence type="ECO:0000313" key="2">
    <source>
        <dbReference type="Proteomes" id="UP000499080"/>
    </source>
</evidence>
<accession>A0A4Y2A7Y8</accession>
<dbReference type="AlphaFoldDB" id="A0A4Y2A7Y8"/>
<reference evidence="1 2" key="1">
    <citation type="journal article" date="2019" name="Sci. Rep.">
        <title>Orb-weaving spider Araneus ventricosus genome elucidates the spidroin gene catalogue.</title>
        <authorList>
            <person name="Kono N."/>
            <person name="Nakamura H."/>
            <person name="Ohtoshi R."/>
            <person name="Moran D.A.P."/>
            <person name="Shinohara A."/>
            <person name="Yoshida Y."/>
            <person name="Fujiwara M."/>
            <person name="Mori M."/>
            <person name="Tomita M."/>
            <person name="Arakawa K."/>
        </authorList>
    </citation>
    <scope>NUCLEOTIDE SEQUENCE [LARGE SCALE GENOMIC DNA]</scope>
</reference>
<protein>
    <submittedName>
        <fullName evidence="1">Uncharacterized protein</fullName>
    </submittedName>
</protein>
<comment type="caution">
    <text evidence="1">The sequence shown here is derived from an EMBL/GenBank/DDBJ whole genome shotgun (WGS) entry which is preliminary data.</text>
</comment>
<evidence type="ECO:0000313" key="1">
    <source>
        <dbReference type="EMBL" id="GBL75961.1"/>
    </source>
</evidence>
<organism evidence="1 2">
    <name type="scientific">Araneus ventricosus</name>
    <name type="common">Orbweaver spider</name>
    <name type="synonym">Epeira ventricosa</name>
    <dbReference type="NCBI Taxonomy" id="182803"/>
    <lineage>
        <taxon>Eukaryota</taxon>
        <taxon>Metazoa</taxon>
        <taxon>Ecdysozoa</taxon>
        <taxon>Arthropoda</taxon>
        <taxon>Chelicerata</taxon>
        <taxon>Arachnida</taxon>
        <taxon>Araneae</taxon>
        <taxon>Araneomorphae</taxon>
        <taxon>Entelegynae</taxon>
        <taxon>Araneoidea</taxon>
        <taxon>Araneidae</taxon>
        <taxon>Araneus</taxon>
    </lineage>
</organism>
<gene>
    <name evidence="1" type="ORF">AVEN_234286_1</name>
</gene>